<dbReference type="AlphaFoldDB" id="A0A0J6UDM1"/>
<dbReference type="EMBL" id="LABX01000482">
    <property type="protein sequence ID" value="KMO23851.1"/>
    <property type="molecule type" value="Genomic_DNA"/>
</dbReference>
<dbReference type="Proteomes" id="UP000035929">
    <property type="component" value="Unassembled WGS sequence"/>
</dbReference>
<name>A0A0J6UDM1_9HYPH</name>
<evidence type="ECO:0000256" key="1">
    <source>
        <dbReference type="SAM" id="MobiDB-lite"/>
    </source>
</evidence>
<proteinExistence type="predicted"/>
<gene>
    <name evidence="2" type="ORF">VP06_33460</name>
</gene>
<feature type="compositionally biased region" description="Low complexity" evidence="1">
    <location>
        <begin position="1"/>
        <end position="12"/>
    </location>
</feature>
<dbReference type="PATRIC" id="fig|270351.6.peg.5968"/>
<sequence length="120" mass="13394">MSATLGRAARSGGPRRRAGTRPALGGEARQRRLDARNLEHRDLGRLPHRLESLGLRRRDADREDDPAGGVDDDLRQAAGGRQAGSRRIDRHARERLQHVVPGDRHVASLLSAMRIWSRVM</sequence>
<evidence type="ECO:0000313" key="3">
    <source>
        <dbReference type="Proteomes" id="UP000035929"/>
    </source>
</evidence>
<feature type="region of interest" description="Disordered" evidence="1">
    <location>
        <begin position="1"/>
        <end position="91"/>
    </location>
</feature>
<accession>A0A0J6UDM1</accession>
<protein>
    <submittedName>
        <fullName evidence="2">Uncharacterized protein</fullName>
    </submittedName>
</protein>
<organism evidence="2 3">
    <name type="scientific">Methylobacterium aquaticum</name>
    <dbReference type="NCBI Taxonomy" id="270351"/>
    <lineage>
        <taxon>Bacteria</taxon>
        <taxon>Pseudomonadati</taxon>
        <taxon>Pseudomonadota</taxon>
        <taxon>Alphaproteobacteria</taxon>
        <taxon>Hyphomicrobiales</taxon>
        <taxon>Methylobacteriaceae</taxon>
        <taxon>Methylobacterium</taxon>
    </lineage>
</organism>
<feature type="compositionally biased region" description="Basic and acidic residues" evidence="1">
    <location>
        <begin position="28"/>
        <end position="61"/>
    </location>
</feature>
<comment type="caution">
    <text evidence="2">The sequence shown here is derived from an EMBL/GenBank/DDBJ whole genome shotgun (WGS) entry which is preliminary data.</text>
</comment>
<reference evidence="2 3" key="1">
    <citation type="submission" date="2015-03" db="EMBL/GenBank/DDBJ databases">
        <title>Genome sequencing of Methylobacterium aquaticum DSM16371 type strain.</title>
        <authorList>
            <person name="Chaudhry V."/>
            <person name="Patil P.B."/>
        </authorList>
    </citation>
    <scope>NUCLEOTIDE SEQUENCE [LARGE SCALE GENOMIC DNA]</scope>
    <source>
        <strain evidence="2 3">DSM 16371</strain>
    </source>
</reference>
<evidence type="ECO:0000313" key="2">
    <source>
        <dbReference type="EMBL" id="KMO23851.1"/>
    </source>
</evidence>